<dbReference type="PANTHER" id="PTHR30239">
    <property type="entry name" value="ACETOLACTATE SYNTHASE SMALL SUBUNIT"/>
    <property type="match status" value="1"/>
</dbReference>
<reference evidence="7" key="1">
    <citation type="submission" date="2019-08" db="EMBL/GenBank/DDBJ databases">
        <authorList>
            <person name="Kucharzyk K."/>
            <person name="Murdoch R.W."/>
            <person name="Higgins S."/>
            <person name="Loffler F."/>
        </authorList>
    </citation>
    <scope>NUCLEOTIDE SEQUENCE</scope>
</reference>
<dbReference type="EC" id="2.2.1.6" evidence="7"/>
<gene>
    <name evidence="7" type="primary">ilvH_32</name>
    <name evidence="7" type="ORF">SDC9_153154</name>
</gene>
<dbReference type="UniPathway" id="UPA00047">
    <property type="reaction ID" value="UER00055"/>
</dbReference>
<evidence type="ECO:0000313" key="7">
    <source>
        <dbReference type="EMBL" id="MPN05900.1"/>
    </source>
</evidence>
<dbReference type="NCBIfam" id="NF008864">
    <property type="entry name" value="PRK11895.1"/>
    <property type="match status" value="1"/>
</dbReference>
<comment type="pathway">
    <text evidence="2">Amino-acid biosynthesis; L-valine biosynthesis; L-valine from pyruvate: step 1/4.</text>
</comment>
<dbReference type="GO" id="GO:0009099">
    <property type="term" value="P:L-valine biosynthetic process"/>
    <property type="evidence" value="ECO:0007669"/>
    <property type="project" value="UniProtKB-UniPathway"/>
</dbReference>
<evidence type="ECO:0000256" key="4">
    <source>
        <dbReference type="ARBA" id="ARBA00022605"/>
    </source>
</evidence>
<dbReference type="SUPFAM" id="SSF55021">
    <property type="entry name" value="ACT-like"/>
    <property type="match status" value="2"/>
</dbReference>
<dbReference type="GO" id="GO:0003984">
    <property type="term" value="F:acetolactate synthase activity"/>
    <property type="evidence" value="ECO:0007669"/>
    <property type="project" value="UniProtKB-EC"/>
</dbReference>
<dbReference type="CDD" id="cd04878">
    <property type="entry name" value="ACT_AHAS"/>
    <property type="match status" value="1"/>
</dbReference>
<protein>
    <submittedName>
        <fullName evidence="7">Acetolactate synthase small subunit</fullName>
        <ecNumber evidence="7">2.2.1.6</ecNumber>
    </submittedName>
</protein>
<feature type="domain" description="ACT" evidence="6">
    <location>
        <begin position="10"/>
        <end position="84"/>
    </location>
</feature>
<dbReference type="GO" id="GO:0009097">
    <property type="term" value="P:isoleucine biosynthetic process"/>
    <property type="evidence" value="ECO:0007669"/>
    <property type="project" value="UniProtKB-UniPathway"/>
</dbReference>
<dbReference type="Gene3D" id="3.30.70.260">
    <property type="match status" value="1"/>
</dbReference>
<evidence type="ECO:0000256" key="3">
    <source>
        <dbReference type="ARBA" id="ARBA00006341"/>
    </source>
</evidence>
<keyword evidence="4" id="KW-0028">Amino-acid biosynthesis</keyword>
<dbReference type="InterPro" id="IPR054480">
    <property type="entry name" value="AHAS_small-like_ACT"/>
</dbReference>
<accession>A0A645EWT0</accession>
<dbReference type="InterPro" id="IPR002912">
    <property type="entry name" value="ACT_dom"/>
</dbReference>
<evidence type="ECO:0000256" key="5">
    <source>
        <dbReference type="ARBA" id="ARBA00023304"/>
    </source>
</evidence>
<dbReference type="InterPro" id="IPR019455">
    <property type="entry name" value="Acetolactate_synth_ssu_C"/>
</dbReference>
<dbReference type="Pfam" id="PF10369">
    <property type="entry name" value="ALS_ss_C"/>
    <property type="match status" value="1"/>
</dbReference>
<proteinExistence type="inferred from homology"/>
<evidence type="ECO:0000259" key="6">
    <source>
        <dbReference type="PROSITE" id="PS51671"/>
    </source>
</evidence>
<keyword evidence="7" id="KW-0808">Transferase</keyword>
<dbReference type="Pfam" id="PF22629">
    <property type="entry name" value="ACT_AHAS_ss"/>
    <property type="match status" value="1"/>
</dbReference>
<dbReference type="AlphaFoldDB" id="A0A645EWT0"/>
<dbReference type="GO" id="GO:1990610">
    <property type="term" value="F:acetolactate synthase regulator activity"/>
    <property type="evidence" value="ECO:0007669"/>
    <property type="project" value="InterPro"/>
</dbReference>
<dbReference type="InterPro" id="IPR004789">
    <property type="entry name" value="Acetalactate_synth_ssu"/>
</dbReference>
<dbReference type="EMBL" id="VSSQ01051795">
    <property type="protein sequence ID" value="MPN05900.1"/>
    <property type="molecule type" value="Genomic_DNA"/>
</dbReference>
<dbReference type="PANTHER" id="PTHR30239:SF0">
    <property type="entry name" value="ACETOLACTATE SYNTHASE SMALL SUBUNIT 1, CHLOROPLASTIC"/>
    <property type="match status" value="1"/>
</dbReference>
<organism evidence="7">
    <name type="scientific">bioreactor metagenome</name>
    <dbReference type="NCBI Taxonomy" id="1076179"/>
    <lineage>
        <taxon>unclassified sequences</taxon>
        <taxon>metagenomes</taxon>
        <taxon>ecological metagenomes</taxon>
    </lineage>
</organism>
<dbReference type="NCBIfam" id="TIGR00119">
    <property type="entry name" value="acolac_sm"/>
    <property type="match status" value="1"/>
</dbReference>
<evidence type="ECO:0000256" key="1">
    <source>
        <dbReference type="ARBA" id="ARBA00004974"/>
    </source>
</evidence>
<dbReference type="UniPathway" id="UPA00049">
    <property type="reaction ID" value="UER00059"/>
</dbReference>
<evidence type="ECO:0000256" key="2">
    <source>
        <dbReference type="ARBA" id="ARBA00005025"/>
    </source>
</evidence>
<comment type="caution">
    <text evidence="7">The sequence shown here is derived from an EMBL/GenBank/DDBJ whole genome shotgun (WGS) entry which is preliminary data.</text>
</comment>
<dbReference type="Gene3D" id="3.30.70.1150">
    <property type="entry name" value="ACT-like. Chain A, domain 2"/>
    <property type="match status" value="1"/>
</dbReference>
<sequence length="186" mass="20536">MVIKMIERFTVGLIVNNRHGVLNRIAGLYGKRGYNIDSLSVGETEDPRYSRMTIVSSGDIYIQTQVIRQLNKLYDVKSAVILDKSGSISVEHLLIKLKINGNGNNGITALINEYGGKVLHLCDQFIIADITGSPERIQAFIDQSKSLGIYELCRSGALALSTDIKNTLQITYETKQGENEDGTDVL</sequence>
<dbReference type="GO" id="GO:0005829">
    <property type="term" value="C:cytosol"/>
    <property type="evidence" value="ECO:0007669"/>
    <property type="project" value="TreeGrafter"/>
</dbReference>
<dbReference type="InterPro" id="IPR039557">
    <property type="entry name" value="AHAS_ACT"/>
</dbReference>
<keyword evidence="5" id="KW-0100">Branched-chain amino acid biosynthesis</keyword>
<name>A0A645EWT0_9ZZZZ</name>
<dbReference type="PROSITE" id="PS51671">
    <property type="entry name" value="ACT"/>
    <property type="match status" value="1"/>
</dbReference>
<comment type="pathway">
    <text evidence="1">Amino-acid biosynthesis; L-isoleucine biosynthesis; L-isoleucine from 2-oxobutanoate: step 1/4.</text>
</comment>
<dbReference type="InterPro" id="IPR027271">
    <property type="entry name" value="Acetolactate_synth/TF_NikR_C"/>
</dbReference>
<dbReference type="InterPro" id="IPR045865">
    <property type="entry name" value="ACT-like_dom_sf"/>
</dbReference>
<comment type="similarity">
    <text evidence="3">Belongs to the acetolactate synthase small subunit family.</text>
</comment>